<dbReference type="PANTHER" id="PTHR43092">
    <property type="entry name" value="L-CYSTEINE DESULFHYDRASE"/>
    <property type="match status" value="1"/>
</dbReference>
<dbReference type="InterPro" id="IPR015422">
    <property type="entry name" value="PyrdxlP-dep_Trfase_small"/>
</dbReference>
<name>A0A5P2AM97_STRVZ</name>
<reference evidence="3 4" key="1">
    <citation type="submission" date="2018-05" db="EMBL/GenBank/DDBJ databases">
        <title>Streptomyces venezuelae.</title>
        <authorList>
            <person name="Kim W."/>
            <person name="Lee N."/>
            <person name="Cho B.-K."/>
        </authorList>
    </citation>
    <scope>NUCLEOTIDE SEQUENCE [LARGE SCALE GENOMIC DNA]</scope>
    <source>
        <strain evidence="3 4">ATCC 15068</strain>
    </source>
</reference>
<protein>
    <submittedName>
        <fullName evidence="3">Isopenicillin epimerase</fullName>
    </submittedName>
</protein>
<dbReference type="AlphaFoldDB" id="A0A5P2AM97"/>
<evidence type="ECO:0000256" key="1">
    <source>
        <dbReference type="ARBA" id="ARBA00022898"/>
    </source>
</evidence>
<dbReference type="EMBL" id="CP029194">
    <property type="protein sequence ID" value="QES18740.1"/>
    <property type="molecule type" value="Genomic_DNA"/>
</dbReference>
<sequence length="428" mass="45003">MSMTNRRDLLARSAGVAAVALVPGSGVARVPTPQDLPVTTPDGGVNWDALRAQFRLEPGWANLALFYLASHPKVVRDAVDHLSAQVDANPLSVPTGLALPDGPTGWPRVRQSLATYLGGRAEDIAMTASTSIGLGVVYNGVVTRPGHEFLLTELDHNSHRTAARLAAERHGNTVRLVSWFADPATATAEGIAAAVGEAIRRNTRVVGITWVQSSTGLRMPVRAVAEVVRRANEGRSPADRCLLVVDGVHGLAAVDEDAAGLGADVVVAGTHKWLFGPRGTGLVWVAPDVLEQLRPTFVSFISGGGAAPLSPGGFLAFEHAFALPVAVALHEQLGRARVAARITQLSTRAKQGLSRIRGVTVHTPADPDLSAGITCFSVAGYTHQQVVDHAAAARVRLSTLNYTRIGTAVINTPAEIDTALNNLADLTR</sequence>
<dbReference type="Gene3D" id="3.40.640.10">
    <property type="entry name" value="Type I PLP-dependent aspartate aminotransferase-like (Major domain)"/>
    <property type="match status" value="1"/>
</dbReference>
<dbReference type="InterPro" id="IPR000192">
    <property type="entry name" value="Aminotrans_V_dom"/>
</dbReference>
<dbReference type="InterPro" id="IPR006311">
    <property type="entry name" value="TAT_signal"/>
</dbReference>
<keyword evidence="1" id="KW-0663">Pyridoxal phosphate</keyword>
<proteinExistence type="predicted"/>
<dbReference type="OrthoDB" id="250246at2"/>
<dbReference type="Proteomes" id="UP000324106">
    <property type="component" value="Chromosome"/>
</dbReference>
<dbReference type="Gene3D" id="3.90.1150.10">
    <property type="entry name" value="Aspartate Aminotransferase, domain 1"/>
    <property type="match status" value="1"/>
</dbReference>
<feature type="domain" description="Aminotransferase class V" evidence="2">
    <location>
        <begin position="72"/>
        <end position="388"/>
    </location>
</feature>
<dbReference type="InterPro" id="IPR015424">
    <property type="entry name" value="PyrdxlP-dep_Trfase"/>
</dbReference>
<evidence type="ECO:0000259" key="2">
    <source>
        <dbReference type="Pfam" id="PF00266"/>
    </source>
</evidence>
<gene>
    <name evidence="3" type="ORF">DEJ46_06285</name>
</gene>
<dbReference type="SUPFAM" id="SSF53383">
    <property type="entry name" value="PLP-dependent transferases"/>
    <property type="match status" value="1"/>
</dbReference>
<dbReference type="InterPro" id="IPR015421">
    <property type="entry name" value="PyrdxlP-dep_Trfase_major"/>
</dbReference>
<accession>A0A5P2AM97</accession>
<organism evidence="3 4">
    <name type="scientific">Streptomyces venezuelae</name>
    <dbReference type="NCBI Taxonomy" id="54571"/>
    <lineage>
        <taxon>Bacteria</taxon>
        <taxon>Bacillati</taxon>
        <taxon>Actinomycetota</taxon>
        <taxon>Actinomycetes</taxon>
        <taxon>Kitasatosporales</taxon>
        <taxon>Streptomycetaceae</taxon>
        <taxon>Streptomyces</taxon>
    </lineage>
</organism>
<evidence type="ECO:0000313" key="3">
    <source>
        <dbReference type="EMBL" id="QES18740.1"/>
    </source>
</evidence>
<evidence type="ECO:0000313" key="4">
    <source>
        <dbReference type="Proteomes" id="UP000324106"/>
    </source>
</evidence>
<dbReference type="Pfam" id="PF00266">
    <property type="entry name" value="Aminotran_5"/>
    <property type="match status" value="1"/>
</dbReference>
<dbReference type="RefSeq" id="WP_150264557.1">
    <property type="nucleotide sequence ID" value="NZ_CP029194.1"/>
</dbReference>
<dbReference type="PANTHER" id="PTHR43092:SF6">
    <property type="entry name" value="BLR1280 PROTEIN"/>
    <property type="match status" value="1"/>
</dbReference>
<dbReference type="PROSITE" id="PS51318">
    <property type="entry name" value="TAT"/>
    <property type="match status" value="1"/>
</dbReference>